<dbReference type="AlphaFoldDB" id="A0A1G5QAN2"/>
<dbReference type="InterPro" id="IPR009959">
    <property type="entry name" value="Cyclase_SnoaL-like"/>
</dbReference>
<dbReference type="RefSeq" id="WP_090217457.1">
    <property type="nucleotide sequence ID" value="NZ_FMWG01000003.1"/>
</dbReference>
<evidence type="ECO:0000313" key="2">
    <source>
        <dbReference type="Proteomes" id="UP000198767"/>
    </source>
</evidence>
<protein>
    <submittedName>
        <fullName evidence="1">SnoaL-like polyketide cyclase</fullName>
    </submittedName>
</protein>
<proteinExistence type="predicted"/>
<reference evidence="1 2" key="1">
    <citation type="submission" date="2016-10" db="EMBL/GenBank/DDBJ databases">
        <authorList>
            <person name="de Groot N.N."/>
        </authorList>
    </citation>
    <scope>NUCLEOTIDE SEQUENCE [LARGE SCALE GENOMIC DNA]</scope>
    <source>
        <strain evidence="1 2">U95</strain>
    </source>
</reference>
<accession>A0A1G5QAN2</accession>
<sequence>MSIKTDLMLQYYRDVWENGELEKIESYFTPQDHDQYIVEGKKIVPSEIREWVSIIRSFVTDIKVTVLQSVEEGDWLALMLRIDCLRVDTRTPVRVHQQIMFRFDGNLKAESYPFFDFLNFFEQLGQLPEDVHALLLAGTNLD</sequence>
<organism evidence="1 2">
    <name type="scientific">Epibacterium ulvae</name>
    <dbReference type="NCBI Taxonomy" id="1156985"/>
    <lineage>
        <taxon>Bacteria</taxon>
        <taxon>Pseudomonadati</taxon>
        <taxon>Pseudomonadota</taxon>
        <taxon>Alphaproteobacteria</taxon>
        <taxon>Rhodobacterales</taxon>
        <taxon>Roseobacteraceae</taxon>
        <taxon>Epibacterium</taxon>
    </lineage>
</organism>
<dbReference type="STRING" id="1156985.SAMN04488118_103328"/>
<dbReference type="OrthoDB" id="7844074at2"/>
<keyword evidence="2" id="KW-1185">Reference proteome</keyword>
<evidence type="ECO:0000313" key="1">
    <source>
        <dbReference type="EMBL" id="SCZ58540.1"/>
    </source>
</evidence>
<dbReference type="GO" id="GO:0030638">
    <property type="term" value="P:polyketide metabolic process"/>
    <property type="evidence" value="ECO:0007669"/>
    <property type="project" value="InterPro"/>
</dbReference>
<dbReference type="Gene3D" id="3.10.450.50">
    <property type="match status" value="1"/>
</dbReference>
<name>A0A1G5QAN2_9RHOB</name>
<gene>
    <name evidence="1" type="ORF">SAMN04488118_103328</name>
</gene>
<dbReference type="InterPro" id="IPR032710">
    <property type="entry name" value="NTF2-like_dom_sf"/>
</dbReference>
<dbReference type="Proteomes" id="UP000198767">
    <property type="component" value="Unassembled WGS sequence"/>
</dbReference>
<dbReference type="SUPFAM" id="SSF54427">
    <property type="entry name" value="NTF2-like"/>
    <property type="match status" value="1"/>
</dbReference>
<dbReference type="Pfam" id="PF07366">
    <property type="entry name" value="SnoaL"/>
    <property type="match status" value="1"/>
</dbReference>
<dbReference type="EMBL" id="FMWG01000003">
    <property type="protein sequence ID" value="SCZ58540.1"/>
    <property type="molecule type" value="Genomic_DNA"/>
</dbReference>